<dbReference type="SUPFAM" id="SSF53850">
    <property type="entry name" value="Periplasmic binding protein-like II"/>
    <property type="match status" value="1"/>
</dbReference>
<evidence type="ECO:0000256" key="2">
    <source>
        <dbReference type="ARBA" id="ARBA00022448"/>
    </source>
</evidence>
<dbReference type="GO" id="GO:0015768">
    <property type="term" value="P:maltose transport"/>
    <property type="evidence" value="ECO:0007669"/>
    <property type="project" value="TreeGrafter"/>
</dbReference>
<proteinExistence type="inferred from homology"/>
<dbReference type="GO" id="GO:1901982">
    <property type="term" value="F:maltose binding"/>
    <property type="evidence" value="ECO:0007669"/>
    <property type="project" value="TreeGrafter"/>
</dbReference>
<feature type="chain" id="PRO_5011613030" evidence="4">
    <location>
        <begin position="32"/>
        <end position="420"/>
    </location>
</feature>
<evidence type="ECO:0000256" key="1">
    <source>
        <dbReference type="ARBA" id="ARBA00008520"/>
    </source>
</evidence>
<evidence type="ECO:0000256" key="4">
    <source>
        <dbReference type="SAM" id="SignalP"/>
    </source>
</evidence>
<dbReference type="InterPro" id="IPR006059">
    <property type="entry name" value="SBP"/>
</dbReference>
<dbReference type="OrthoDB" id="9780991at2"/>
<dbReference type="CDD" id="cd13585">
    <property type="entry name" value="PBP2_TMBP_like"/>
    <property type="match status" value="1"/>
</dbReference>
<evidence type="ECO:0000313" key="5">
    <source>
        <dbReference type="EMBL" id="SFN62273.1"/>
    </source>
</evidence>
<protein>
    <submittedName>
        <fullName evidence="5">Carbohydrate ABC transporter substrate-binding protein, CUT1 family</fullName>
    </submittedName>
</protein>
<accession>A0A1I5AIM2</accession>
<feature type="signal peptide" evidence="4">
    <location>
        <begin position="1"/>
        <end position="31"/>
    </location>
</feature>
<dbReference type="GO" id="GO:0055052">
    <property type="term" value="C:ATP-binding cassette (ABC) transporter complex, substrate-binding subunit-containing"/>
    <property type="evidence" value="ECO:0007669"/>
    <property type="project" value="TreeGrafter"/>
</dbReference>
<dbReference type="PANTHER" id="PTHR30061:SF50">
    <property type="entry name" value="MALTOSE_MALTODEXTRIN-BINDING PERIPLASMIC PROTEIN"/>
    <property type="match status" value="1"/>
</dbReference>
<gene>
    <name evidence="5" type="ORF">SAMN05216219_1490</name>
</gene>
<dbReference type="Pfam" id="PF13416">
    <property type="entry name" value="SBP_bac_8"/>
    <property type="match status" value="1"/>
</dbReference>
<keyword evidence="2" id="KW-0813">Transport</keyword>
<dbReference type="GO" id="GO:0042956">
    <property type="term" value="P:maltodextrin transmembrane transport"/>
    <property type="evidence" value="ECO:0007669"/>
    <property type="project" value="TreeGrafter"/>
</dbReference>
<name>A0A1I5AIM2_9MICO</name>
<reference evidence="6" key="1">
    <citation type="submission" date="2016-10" db="EMBL/GenBank/DDBJ databases">
        <authorList>
            <person name="Varghese N."/>
            <person name="Submissions S."/>
        </authorList>
    </citation>
    <scope>NUCLEOTIDE SEQUENCE [LARGE SCALE GENOMIC DNA]</scope>
    <source>
        <strain evidence="6">CGMCC 1.11101</strain>
    </source>
</reference>
<evidence type="ECO:0000256" key="3">
    <source>
        <dbReference type="ARBA" id="ARBA00022729"/>
    </source>
</evidence>
<dbReference type="Proteomes" id="UP000198867">
    <property type="component" value="Unassembled WGS sequence"/>
</dbReference>
<dbReference type="EMBL" id="FOVM01000003">
    <property type="protein sequence ID" value="SFN62273.1"/>
    <property type="molecule type" value="Genomic_DNA"/>
</dbReference>
<keyword evidence="6" id="KW-1185">Reference proteome</keyword>
<dbReference type="Gene3D" id="3.40.190.10">
    <property type="entry name" value="Periplasmic binding protein-like II"/>
    <property type="match status" value="1"/>
</dbReference>
<sequence>MLFMTSGPYARRRAIVLSIGLIAATALTACAPGAQNAGKSAEQNGDGALTVWHYYGGGATAPFESLLAKYTDETGVEVTPRLIPFGDFNRTLLQSATAGDLPDVALVNAFDTALFADAGMIIDLSEQVEKWGEKDQYFDGSWATTQFDGATYGIPHVADTYSLWYNETRLEEANTEVPTTWDETEATAKALSDGQNFGLVYAGIEGAEGSTAFILRFLAAGGDITKIDGPEGLAAMESFARMNDEKSTSPGVLTWNEDDTTLQFQNETAAMMINSASYMTAVSEESDATWNIAPMPEDAVQTSFLSAENLTITKDSANVDAAWDLVEWMQQPDVMNEYLPERNKLPVREDTASDEQWSDAKVQTFINQLDVAWAPDEKVAPKSAEIFTAIQNALQAVLSGQSDPQTALTDAQLVIDKALG</sequence>
<dbReference type="PANTHER" id="PTHR30061">
    <property type="entry name" value="MALTOSE-BINDING PERIPLASMIC PROTEIN"/>
    <property type="match status" value="1"/>
</dbReference>
<organism evidence="5 6">
    <name type="scientific">Mycetocola miduiensis</name>
    <dbReference type="NCBI Taxonomy" id="995034"/>
    <lineage>
        <taxon>Bacteria</taxon>
        <taxon>Bacillati</taxon>
        <taxon>Actinomycetota</taxon>
        <taxon>Actinomycetes</taxon>
        <taxon>Micrococcales</taxon>
        <taxon>Microbacteriaceae</taxon>
        <taxon>Mycetocola</taxon>
    </lineage>
</organism>
<evidence type="ECO:0000313" key="6">
    <source>
        <dbReference type="Proteomes" id="UP000198867"/>
    </source>
</evidence>
<keyword evidence="3 4" id="KW-0732">Signal</keyword>
<dbReference type="STRING" id="995034.SAMN05216219_1490"/>
<comment type="similarity">
    <text evidence="1">Belongs to the bacterial solute-binding protein 1 family.</text>
</comment>
<dbReference type="AlphaFoldDB" id="A0A1I5AIM2"/>